<dbReference type="PANTHER" id="PTHR10997">
    <property type="entry name" value="IMPORTIN-7, 8, 11"/>
    <property type="match status" value="1"/>
</dbReference>
<dbReference type="PROSITE" id="PS50166">
    <property type="entry name" value="IMPORTIN_B_NT"/>
    <property type="match status" value="1"/>
</dbReference>
<keyword evidence="6" id="KW-0539">Nucleus</keyword>
<proteinExistence type="predicted"/>
<keyword evidence="4" id="KW-0963">Cytoplasm</keyword>
<dbReference type="SUPFAM" id="SSF48371">
    <property type="entry name" value="ARM repeat"/>
    <property type="match status" value="1"/>
</dbReference>
<evidence type="ECO:0000256" key="2">
    <source>
        <dbReference type="ARBA" id="ARBA00004496"/>
    </source>
</evidence>
<dbReference type="AlphaFoldDB" id="A0A023AZV7"/>
<name>A0A023AZV7_GRENI</name>
<dbReference type="InterPro" id="IPR013713">
    <property type="entry name" value="XPO2_central"/>
</dbReference>
<dbReference type="VEuPathDB" id="CryptoDB:GNI_157600"/>
<evidence type="ECO:0000256" key="6">
    <source>
        <dbReference type="ARBA" id="ARBA00023242"/>
    </source>
</evidence>
<dbReference type="InterPro" id="IPR016024">
    <property type="entry name" value="ARM-type_fold"/>
</dbReference>
<sequence length="1025" mass="114236">MSSLSNEVLRALDSICSSNVEQMKRAERELTAWGSSKDPNYIKILFEIVNGESTSPGRLVACIQLRNIVKRSLGELQNLETGAAQDEAVMKVAMDEVVGSCVKLSGQEQLLSYMLEIVKLVAEDYFPQDWPEPLSYLMTNLVVPFYTTASEAIGDPAGISKIDPVVMEKTVAAFLVLKACFSKYDYVGSTPELLSNLAKVLHFCQTPILNCFKLAAVVLVKFPMVDVKVYQWWMSICTSALQCIVSFHHVDLPEYFEDHLQELMEVVSHCFLVSVSESYMDQIPPGKNADSPYASDLLKTACCKLLYCYVSRYTDEFLPYIVNMTVDLVNCLDKLPVEPHTEDVFTHGLDVLKKAAYYRWPEDVYPFNPNTEAGSATLRTVLNGIIPKLMLLKADDLQDIEDDPMQFIQRDIEGQQRVTRRENLRELITTLITRQPTVVGPQLVALCGRCISQGTDPLSQECACFLLSAICTETQTRARGVTKIRGEEDMMRFIDSKVLPTLLSPAVASGAGSLIHATYFKFATLFRNFIPVEYLEAIADIAVQKVVEGTSIVPSYAADYLTHVMALKQKPNGDGYASESYIRINSYIPKLCLTLPVVVDVLANDLEKIEDEFLVKYFWSLAAVCPLPPADYISFLKKVLDMVRSYVLKGRNPRIRHFLFEIVGSLVKQAPTIQGAVGMTANAATPNTSATSSQQSSPSAGKRVGLADLVQFHAYVATILEEMLQSEETGLHPYCYQILAGLIQTLPSIYTMDEFYALDPPQAMTSTTTKLTNLGQDQTAAQDVGSSLSALKQLYFPMLQGLMSQSKWTSDVASANGLSECVCAYIPRIFLYDDAREPMMKSFLDGFNIAFHQRRVSKQLSSKILLHVLASFSPTELGSWTPKIIGILMPQMMDTSSMVAACICILQYPTLVEVVNQNCGLDSLLRSMLKICDRPIALHDKFAIKLACDVIAANHKERDLPRQIYDALQKNITIERKQREEQQLTDQNFDDTSYNVLASVRDISGTKNAIRRILVNKQLVDLASL</sequence>
<dbReference type="PANTHER" id="PTHR10997:SF8">
    <property type="entry name" value="EXPORTIN-2"/>
    <property type="match status" value="1"/>
</dbReference>
<reference evidence="8" key="1">
    <citation type="submission" date="2013-12" db="EMBL/GenBank/DDBJ databases">
        <authorList>
            <person name="Omoto C.K."/>
            <person name="Sibley D."/>
            <person name="Venepally P."/>
            <person name="Hadjithomas M."/>
            <person name="Karamycheva S."/>
            <person name="Brunk B."/>
            <person name="Roos D."/>
            <person name="Caler E."/>
            <person name="Lorenzi H."/>
        </authorList>
    </citation>
    <scope>NUCLEOTIDE SEQUENCE</scope>
</reference>
<dbReference type="InterPro" id="IPR001494">
    <property type="entry name" value="Importin-beta_N"/>
</dbReference>
<keyword evidence="3" id="KW-0813">Transport</keyword>
<keyword evidence="9" id="KW-1185">Reference proteome</keyword>
<accession>A0A023AZV7</accession>
<dbReference type="GO" id="GO:0005049">
    <property type="term" value="F:nuclear export signal receptor activity"/>
    <property type="evidence" value="ECO:0007669"/>
    <property type="project" value="TreeGrafter"/>
</dbReference>
<dbReference type="GO" id="GO:0006606">
    <property type="term" value="P:protein import into nucleus"/>
    <property type="evidence" value="ECO:0007669"/>
    <property type="project" value="TreeGrafter"/>
</dbReference>
<evidence type="ECO:0000256" key="5">
    <source>
        <dbReference type="ARBA" id="ARBA00022927"/>
    </source>
</evidence>
<evidence type="ECO:0000256" key="1">
    <source>
        <dbReference type="ARBA" id="ARBA00004123"/>
    </source>
</evidence>
<dbReference type="OrthoDB" id="3268246at2759"/>
<organism evidence="8 9">
    <name type="scientific">Gregarina niphandrodes</name>
    <name type="common">Septate eugregarine</name>
    <dbReference type="NCBI Taxonomy" id="110365"/>
    <lineage>
        <taxon>Eukaryota</taxon>
        <taxon>Sar</taxon>
        <taxon>Alveolata</taxon>
        <taxon>Apicomplexa</taxon>
        <taxon>Conoidasida</taxon>
        <taxon>Gregarinasina</taxon>
        <taxon>Eugregarinorida</taxon>
        <taxon>Gregarinidae</taxon>
        <taxon>Gregarina</taxon>
    </lineage>
</organism>
<dbReference type="GO" id="GO:0031267">
    <property type="term" value="F:small GTPase binding"/>
    <property type="evidence" value="ECO:0007669"/>
    <property type="project" value="InterPro"/>
</dbReference>
<evidence type="ECO:0000256" key="4">
    <source>
        <dbReference type="ARBA" id="ARBA00022490"/>
    </source>
</evidence>
<dbReference type="GO" id="GO:0005635">
    <property type="term" value="C:nuclear envelope"/>
    <property type="evidence" value="ECO:0007669"/>
    <property type="project" value="TreeGrafter"/>
</dbReference>
<evidence type="ECO:0000313" key="8">
    <source>
        <dbReference type="EMBL" id="EZG43835.1"/>
    </source>
</evidence>
<dbReference type="Gene3D" id="1.25.10.10">
    <property type="entry name" value="Leucine-rich Repeat Variant"/>
    <property type="match status" value="1"/>
</dbReference>
<evidence type="ECO:0000256" key="3">
    <source>
        <dbReference type="ARBA" id="ARBA00022448"/>
    </source>
</evidence>
<comment type="caution">
    <text evidence="8">The sequence shown here is derived from an EMBL/GenBank/DDBJ whole genome shotgun (WGS) entry which is preliminary data.</text>
</comment>
<dbReference type="Proteomes" id="UP000019763">
    <property type="component" value="Unassembled WGS sequence"/>
</dbReference>
<dbReference type="EMBL" id="AFNH02001173">
    <property type="protein sequence ID" value="EZG43835.1"/>
    <property type="molecule type" value="Genomic_DNA"/>
</dbReference>
<comment type="subcellular location">
    <subcellularLocation>
        <location evidence="2">Cytoplasm</location>
    </subcellularLocation>
    <subcellularLocation>
        <location evidence="1">Nucleus</location>
    </subcellularLocation>
</comment>
<dbReference type="GO" id="GO:0005829">
    <property type="term" value="C:cytosol"/>
    <property type="evidence" value="ECO:0007669"/>
    <property type="project" value="TreeGrafter"/>
</dbReference>
<dbReference type="RefSeq" id="XP_011132990.1">
    <property type="nucleotide sequence ID" value="XM_011134688.1"/>
</dbReference>
<dbReference type="GeneID" id="22915483"/>
<gene>
    <name evidence="8" type="ORF">GNI_157600</name>
</gene>
<evidence type="ECO:0000313" key="9">
    <source>
        <dbReference type="Proteomes" id="UP000019763"/>
    </source>
</evidence>
<dbReference type="Pfam" id="PF08506">
    <property type="entry name" value="Cse1"/>
    <property type="match status" value="1"/>
</dbReference>
<evidence type="ECO:0000259" key="7">
    <source>
        <dbReference type="PROSITE" id="PS50166"/>
    </source>
</evidence>
<dbReference type="InterPro" id="IPR011989">
    <property type="entry name" value="ARM-like"/>
</dbReference>
<dbReference type="eggNOG" id="KOG1992">
    <property type="taxonomic scope" value="Eukaryota"/>
</dbReference>
<feature type="domain" description="Importin N-terminal" evidence="7">
    <location>
        <begin position="26"/>
        <end position="71"/>
    </location>
</feature>
<keyword evidence="5" id="KW-0653">Protein transport</keyword>
<dbReference type="GO" id="GO:0006611">
    <property type="term" value="P:protein export from nucleus"/>
    <property type="evidence" value="ECO:0007669"/>
    <property type="project" value="TreeGrafter"/>
</dbReference>
<protein>
    <submittedName>
        <fullName evidence="8">Cse1</fullName>
    </submittedName>
</protein>